<accession>A0A6N4W4S9</accession>
<keyword evidence="1" id="KW-0472">Membrane</keyword>
<organism evidence="2 3">
    <name type="scientific">Mycolicibacterium anyangense</name>
    <dbReference type="NCBI Taxonomy" id="1431246"/>
    <lineage>
        <taxon>Bacteria</taxon>
        <taxon>Bacillati</taxon>
        <taxon>Actinomycetota</taxon>
        <taxon>Actinomycetes</taxon>
        <taxon>Mycobacteriales</taxon>
        <taxon>Mycobacteriaceae</taxon>
        <taxon>Mycolicibacterium</taxon>
    </lineage>
</organism>
<evidence type="ECO:0000313" key="2">
    <source>
        <dbReference type="EMBL" id="BBZ76009.1"/>
    </source>
</evidence>
<dbReference type="Proteomes" id="UP000467249">
    <property type="component" value="Chromosome"/>
</dbReference>
<dbReference type="AlphaFoldDB" id="A0A6N4W4S9"/>
<keyword evidence="1" id="KW-1133">Transmembrane helix</keyword>
<gene>
    <name evidence="2" type="ORF">MANY_13460</name>
</gene>
<evidence type="ECO:0000256" key="1">
    <source>
        <dbReference type="SAM" id="Phobius"/>
    </source>
</evidence>
<dbReference type="EMBL" id="AP022620">
    <property type="protein sequence ID" value="BBZ76009.1"/>
    <property type="molecule type" value="Genomic_DNA"/>
</dbReference>
<dbReference type="KEGG" id="many:MANY_13460"/>
<keyword evidence="1" id="KW-0812">Transmembrane</keyword>
<feature type="transmembrane region" description="Helical" evidence="1">
    <location>
        <begin position="76"/>
        <end position="98"/>
    </location>
</feature>
<keyword evidence="3" id="KW-1185">Reference proteome</keyword>
<name>A0A6N4W4S9_9MYCO</name>
<protein>
    <submittedName>
        <fullName evidence="2">Uncharacterized protein</fullName>
    </submittedName>
</protein>
<reference evidence="2 3" key="1">
    <citation type="journal article" date="2019" name="Emerg. Microbes Infect.">
        <title>Comprehensive subspecies identification of 175 nontuberculous mycobacteria species based on 7547 genomic profiles.</title>
        <authorList>
            <person name="Matsumoto Y."/>
            <person name="Kinjo T."/>
            <person name="Motooka D."/>
            <person name="Nabeya D."/>
            <person name="Jung N."/>
            <person name="Uechi K."/>
            <person name="Horii T."/>
            <person name="Iida T."/>
            <person name="Fujita J."/>
            <person name="Nakamura S."/>
        </authorList>
    </citation>
    <scope>NUCLEOTIDE SEQUENCE [LARGE SCALE GENOMIC DNA]</scope>
    <source>
        <strain evidence="2 3">JCM 30275</strain>
    </source>
</reference>
<evidence type="ECO:0000313" key="3">
    <source>
        <dbReference type="Proteomes" id="UP000467249"/>
    </source>
</evidence>
<sequence>MLTATREPVSACAGSGAPVMAAAATTEALRATTHRRLRIAPQTLTNRPTRCPNANIIGWGREESGEIRRTIEMKKLSAVVLAAMAVGAALIAMAPVAGADVCGDVGGRHVSVGGCTNVAGDVATGAAVAGAATADDAAAQAAAGQPPCYTPQGVPYYTPGDAPCN</sequence>
<proteinExistence type="predicted"/>